<evidence type="ECO:0000313" key="1">
    <source>
        <dbReference type="EMBL" id="CAB4154820.1"/>
    </source>
</evidence>
<sequence length="58" mass="6856">MTFTKTIGGLDPWGMPSDGTDYVSIDAETKRWERRQYHKASRREAKLSLQHEWDDDNE</sequence>
<reference evidence="1" key="1">
    <citation type="submission" date="2020-04" db="EMBL/GenBank/DDBJ databases">
        <authorList>
            <person name="Chiriac C."/>
            <person name="Salcher M."/>
            <person name="Ghai R."/>
            <person name="Kavagutti S V."/>
        </authorList>
    </citation>
    <scope>NUCLEOTIDE SEQUENCE</scope>
</reference>
<accession>A0A6J5N5P0</accession>
<name>A0A6J5N5P0_9CAUD</name>
<gene>
    <name evidence="1" type="ORF">UFOVP649_32</name>
</gene>
<protein>
    <submittedName>
        <fullName evidence="1">Uncharacterized protein</fullName>
    </submittedName>
</protein>
<dbReference type="EMBL" id="LR796624">
    <property type="protein sequence ID" value="CAB4154820.1"/>
    <property type="molecule type" value="Genomic_DNA"/>
</dbReference>
<proteinExistence type="predicted"/>
<organism evidence="1">
    <name type="scientific">uncultured Caudovirales phage</name>
    <dbReference type="NCBI Taxonomy" id="2100421"/>
    <lineage>
        <taxon>Viruses</taxon>
        <taxon>Duplodnaviria</taxon>
        <taxon>Heunggongvirae</taxon>
        <taxon>Uroviricota</taxon>
        <taxon>Caudoviricetes</taxon>
        <taxon>Peduoviridae</taxon>
        <taxon>Maltschvirus</taxon>
        <taxon>Maltschvirus maltsch</taxon>
    </lineage>
</organism>